<dbReference type="SMART" id="SM00448">
    <property type="entry name" value="REC"/>
    <property type="match status" value="1"/>
</dbReference>
<evidence type="ECO:0000313" key="8">
    <source>
        <dbReference type="EMBL" id="GIH61470.1"/>
    </source>
</evidence>
<feature type="domain" description="Response regulatory" evidence="7">
    <location>
        <begin position="3"/>
        <end position="119"/>
    </location>
</feature>
<dbReference type="InterPro" id="IPR000792">
    <property type="entry name" value="Tscrpt_reg_LuxR_C"/>
</dbReference>
<accession>A0ABQ4GJ86</accession>
<dbReference type="PRINTS" id="PR00038">
    <property type="entry name" value="HTHLUXR"/>
</dbReference>
<proteinExistence type="predicted"/>
<dbReference type="EMBL" id="BOOF01000010">
    <property type="protein sequence ID" value="GIH61470.1"/>
    <property type="molecule type" value="Genomic_DNA"/>
</dbReference>
<dbReference type="Pfam" id="PF00072">
    <property type="entry name" value="Response_reg"/>
    <property type="match status" value="1"/>
</dbReference>
<dbReference type="InterPro" id="IPR001789">
    <property type="entry name" value="Sig_transdc_resp-reg_receiver"/>
</dbReference>
<evidence type="ECO:0000259" key="7">
    <source>
        <dbReference type="PROSITE" id="PS50110"/>
    </source>
</evidence>
<dbReference type="CDD" id="cd06170">
    <property type="entry name" value="LuxR_C_like"/>
    <property type="match status" value="1"/>
</dbReference>
<dbReference type="GO" id="GO:0003677">
    <property type="term" value="F:DNA binding"/>
    <property type="evidence" value="ECO:0007669"/>
    <property type="project" value="UniProtKB-KW"/>
</dbReference>
<evidence type="ECO:0000256" key="3">
    <source>
        <dbReference type="ARBA" id="ARBA00023125"/>
    </source>
</evidence>
<comment type="caution">
    <text evidence="8">The sequence shown here is derived from an EMBL/GenBank/DDBJ whole genome shotgun (WGS) entry which is preliminary data.</text>
</comment>
<keyword evidence="2" id="KW-0805">Transcription regulation</keyword>
<dbReference type="Gene3D" id="3.40.50.2300">
    <property type="match status" value="1"/>
</dbReference>
<sequence length="219" mass="23598">MIRVLIADDEALVRTGLRMILESAGDIAVVAEAQTGAEVVDAVARHWPQVVLMDVRMPRMDGVTALQHINRSPNPPKVVMLTTFDREEYVYGALRAGAAGFLLKDTAPRDLIAAVRAVAEGSAMLSPTVTRRVLDAFAGQQAADVRAARERLAVLTERERQVVRAVARGLSNAEIARELGMTQTTVKTHVSRSLSKLGLTNRVQIALLVRDAGEAGRAG</sequence>
<dbReference type="SUPFAM" id="SSF46894">
    <property type="entry name" value="C-terminal effector domain of the bipartite response regulators"/>
    <property type="match status" value="1"/>
</dbReference>
<evidence type="ECO:0000256" key="4">
    <source>
        <dbReference type="ARBA" id="ARBA00023163"/>
    </source>
</evidence>
<keyword evidence="3 8" id="KW-0238">DNA-binding</keyword>
<dbReference type="PROSITE" id="PS50110">
    <property type="entry name" value="RESPONSE_REGULATORY"/>
    <property type="match status" value="1"/>
</dbReference>
<dbReference type="Proteomes" id="UP000660454">
    <property type="component" value="Unassembled WGS sequence"/>
</dbReference>
<evidence type="ECO:0000256" key="1">
    <source>
        <dbReference type="ARBA" id="ARBA00022553"/>
    </source>
</evidence>
<dbReference type="PANTHER" id="PTHR43214:SF24">
    <property type="entry name" value="TRANSCRIPTIONAL REGULATORY PROTEIN NARL-RELATED"/>
    <property type="match status" value="1"/>
</dbReference>
<dbReference type="InterPro" id="IPR016032">
    <property type="entry name" value="Sig_transdc_resp-reg_C-effctor"/>
</dbReference>
<dbReference type="SMART" id="SM00421">
    <property type="entry name" value="HTH_LUXR"/>
    <property type="match status" value="1"/>
</dbReference>
<dbReference type="SUPFAM" id="SSF52172">
    <property type="entry name" value="CheY-like"/>
    <property type="match status" value="1"/>
</dbReference>
<keyword evidence="4" id="KW-0804">Transcription</keyword>
<organism evidence="8 9">
    <name type="scientific">Microbispora siamensis</name>
    <dbReference type="NCBI Taxonomy" id="564413"/>
    <lineage>
        <taxon>Bacteria</taxon>
        <taxon>Bacillati</taxon>
        <taxon>Actinomycetota</taxon>
        <taxon>Actinomycetes</taxon>
        <taxon>Streptosporangiales</taxon>
        <taxon>Streptosporangiaceae</taxon>
        <taxon>Microbispora</taxon>
    </lineage>
</organism>
<name>A0ABQ4GJ86_9ACTN</name>
<dbReference type="PROSITE" id="PS50043">
    <property type="entry name" value="HTH_LUXR_2"/>
    <property type="match status" value="1"/>
</dbReference>
<dbReference type="InterPro" id="IPR039420">
    <property type="entry name" value="WalR-like"/>
</dbReference>
<gene>
    <name evidence="8" type="ORF">Msi02_22870</name>
</gene>
<dbReference type="InterPro" id="IPR058245">
    <property type="entry name" value="NreC/VraR/RcsB-like_REC"/>
</dbReference>
<evidence type="ECO:0000256" key="5">
    <source>
        <dbReference type="PROSITE-ProRule" id="PRU00169"/>
    </source>
</evidence>
<feature type="modified residue" description="4-aspartylphosphate" evidence="5">
    <location>
        <position position="54"/>
    </location>
</feature>
<dbReference type="Pfam" id="PF00196">
    <property type="entry name" value="GerE"/>
    <property type="match status" value="1"/>
</dbReference>
<keyword evidence="1 5" id="KW-0597">Phosphoprotein</keyword>
<evidence type="ECO:0000256" key="2">
    <source>
        <dbReference type="ARBA" id="ARBA00023015"/>
    </source>
</evidence>
<dbReference type="CDD" id="cd17535">
    <property type="entry name" value="REC_NarL-like"/>
    <property type="match status" value="1"/>
</dbReference>
<feature type="domain" description="HTH luxR-type" evidence="6">
    <location>
        <begin position="148"/>
        <end position="213"/>
    </location>
</feature>
<evidence type="ECO:0000313" key="9">
    <source>
        <dbReference type="Proteomes" id="UP000660454"/>
    </source>
</evidence>
<dbReference type="InterPro" id="IPR011006">
    <property type="entry name" value="CheY-like_superfamily"/>
</dbReference>
<keyword evidence="9" id="KW-1185">Reference proteome</keyword>
<dbReference type="PANTHER" id="PTHR43214">
    <property type="entry name" value="TWO-COMPONENT RESPONSE REGULATOR"/>
    <property type="match status" value="1"/>
</dbReference>
<protein>
    <submittedName>
        <fullName evidence="8">DNA-binding response regulator</fullName>
    </submittedName>
</protein>
<dbReference type="RefSeq" id="WP_204048301.1">
    <property type="nucleotide sequence ID" value="NZ_BOOF01000010.1"/>
</dbReference>
<dbReference type="PROSITE" id="PS00622">
    <property type="entry name" value="HTH_LUXR_1"/>
    <property type="match status" value="1"/>
</dbReference>
<reference evidence="8 9" key="1">
    <citation type="submission" date="2021-01" db="EMBL/GenBank/DDBJ databases">
        <title>Whole genome shotgun sequence of Microbispora siamensis NBRC 104113.</title>
        <authorList>
            <person name="Komaki H."/>
            <person name="Tamura T."/>
        </authorList>
    </citation>
    <scope>NUCLEOTIDE SEQUENCE [LARGE SCALE GENOMIC DNA]</scope>
    <source>
        <strain evidence="8 9">NBRC 104113</strain>
    </source>
</reference>
<evidence type="ECO:0000259" key="6">
    <source>
        <dbReference type="PROSITE" id="PS50043"/>
    </source>
</evidence>